<dbReference type="SUPFAM" id="SSF88659">
    <property type="entry name" value="Sigma3 and sigma4 domains of RNA polymerase sigma factors"/>
    <property type="match status" value="1"/>
</dbReference>
<dbReference type="GO" id="GO:0003677">
    <property type="term" value="F:DNA binding"/>
    <property type="evidence" value="ECO:0007669"/>
    <property type="project" value="InterPro"/>
</dbReference>
<dbReference type="InterPro" id="IPR013324">
    <property type="entry name" value="RNA_pol_sigma_r3/r4-like"/>
</dbReference>
<evidence type="ECO:0000313" key="7">
    <source>
        <dbReference type="EMBL" id="MBU3855448.1"/>
    </source>
</evidence>
<dbReference type="PANTHER" id="PTHR43133:SF46">
    <property type="entry name" value="RNA POLYMERASE SIGMA-70 FACTOR ECF SUBFAMILY"/>
    <property type="match status" value="1"/>
</dbReference>
<comment type="similarity">
    <text evidence="1">Belongs to the sigma-70 factor family. ECF subfamily.</text>
</comment>
<dbReference type="GO" id="GO:0016987">
    <property type="term" value="F:sigma factor activity"/>
    <property type="evidence" value="ECO:0007669"/>
    <property type="project" value="UniProtKB-KW"/>
</dbReference>
<name>A0A948X4S3_9BACT</name>
<evidence type="ECO:0000259" key="5">
    <source>
        <dbReference type="Pfam" id="PF04542"/>
    </source>
</evidence>
<dbReference type="InterPro" id="IPR013325">
    <property type="entry name" value="RNA_pol_sigma_r2"/>
</dbReference>
<dbReference type="Gene3D" id="1.10.1740.10">
    <property type="match status" value="1"/>
</dbReference>
<gene>
    <name evidence="7" type="ORF">H9928_02620</name>
</gene>
<reference evidence="7" key="1">
    <citation type="journal article" date="2021" name="PeerJ">
        <title>Extensive microbial diversity within the chicken gut microbiome revealed by metagenomics and culture.</title>
        <authorList>
            <person name="Gilroy R."/>
            <person name="Ravi A."/>
            <person name="Getino M."/>
            <person name="Pursley I."/>
            <person name="Horton D.L."/>
            <person name="Alikhan N.F."/>
            <person name="Baker D."/>
            <person name="Gharbi K."/>
            <person name="Hall N."/>
            <person name="Watson M."/>
            <person name="Adriaenssens E.M."/>
            <person name="Foster-Nyarko E."/>
            <person name="Jarju S."/>
            <person name="Secka A."/>
            <person name="Antonio M."/>
            <person name="Oren A."/>
            <person name="Chaudhuri R.R."/>
            <person name="La Ragione R."/>
            <person name="Hildebrand F."/>
            <person name="Pallen M.J."/>
        </authorList>
    </citation>
    <scope>NUCLEOTIDE SEQUENCE</scope>
    <source>
        <strain evidence="7">8470</strain>
    </source>
</reference>
<reference evidence="7" key="2">
    <citation type="submission" date="2021-04" db="EMBL/GenBank/DDBJ databases">
        <authorList>
            <person name="Gilroy R."/>
        </authorList>
    </citation>
    <scope>NUCLEOTIDE SEQUENCE</scope>
    <source>
        <strain evidence="7">8470</strain>
    </source>
</reference>
<dbReference type="PANTHER" id="PTHR43133">
    <property type="entry name" value="RNA POLYMERASE ECF-TYPE SIGMA FACTO"/>
    <property type="match status" value="1"/>
</dbReference>
<dbReference type="InterPro" id="IPR039425">
    <property type="entry name" value="RNA_pol_sigma-70-like"/>
</dbReference>
<organism evidence="7 8">
    <name type="scientific">Candidatus Phocaeicola excrementipullorum</name>
    <dbReference type="NCBI Taxonomy" id="2838731"/>
    <lineage>
        <taxon>Bacteria</taxon>
        <taxon>Pseudomonadati</taxon>
        <taxon>Bacteroidota</taxon>
        <taxon>Bacteroidia</taxon>
        <taxon>Bacteroidales</taxon>
        <taxon>Bacteroidaceae</taxon>
        <taxon>Phocaeicola</taxon>
    </lineage>
</organism>
<dbReference type="Pfam" id="PF08281">
    <property type="entry name" value="Sigma70_r4_2"/>
    <property type="match status" value="1"/>
</dbReference>
<dbReference type="InterPro" id="IPR036388">
    <property type="entry name" value="WH-like_DNA-bd_sf"/>
</dbReference>
<dbReference type="SUPFAM" id="SSF88946">
    <property type="entry name" value="Sigma2 domain of RNA polymerase sigma factors"/>
    <property type="match status" value="1"/>
</dbReference>
<evidence type="ECO:0000256" key="1">
    <source>
        <dbReference type="ARBA" id="ARBA00010641"/>
    </source>
</evidence>
<dbReference type="InterPro" id="IPR014284">
    <property type="entry name" value="RNA_pol_sigma-70_dom"/>
</dbReference>
<accession>A0A948X4S3</accession>
<proteinExistence type="inferred from homology"/>
<dbReference type="Gene3D" id="1.10.10.10">
    <property type="entry name" value="Winged helix-like DNA-binding domain superfamily/Winged helix DNA-binding domain"/>
    <property type="match status" value="1"/>
</dbReference>
<evidence type="ECO:0000313" key="8">
    <source>
        <dbReference type="Proteomes" id="UP000784286"/>
    </source>
</evidence>
<evidence type="ECO:0000256" key="4">
    <source>
        <dbReference type="ARBA" id="ARBA00023163"/>
    </source>
</evidence>
<evidence type="ECO:0000256" key="2">
    <source>
        <dbReference type="ARBA" id="ARBA00023015"/>
    </source>
</evidence>
<keyword evidence="3" id="KW-0731">Sigma factor</keyword>
<dbReference type="InterPro" id="IPR013249">
    <property type="entry name" value="RNA_pol_sigma70_r4_t2"/>
</dbReference>
<dbReference type="InterPro" id="IPR007627">
    <property type="entry name" value="RNA_pol_sigma70_r2"/>
</dbReference>
<protein>
    <submittedName>
        <fullName evidence="7">Sigma-70 family RNA polymerase sigma factor</fullName>
    </submittedName>
</protein>
<keyword evidence="2" id="KW-0805">Transcription regulation</keyword>
<dbReference type="Pfam" id="PF04542">
    <property type="entry name" value="Sigma70_r2"/>
    <property type="match status" value="1"/>
</dbReference>
<feature type="domain" description="RNA polymerase sigma-70 region 2" evidence="5">
    <location>
        <begin position="16"/>
        <end position="81"/>
    </location>
</feature>
<dbReference type="NCBIfam" id="TIGR02937">
    <property type="entry name" value="sigma70-ECF"/>
    <property type="match status" value="1"/>
</dbReference>
<dbReference type="Proteomes" id="UP000784286">
    <property type="component" value="Unassembled WGS sequence"/>
</dbReference>
<comment type="caution">
    <text evidence="7">The sequence shown here is derived from an EMBL/GenBank/DDBJ whole genome shotgun (WGS) entry which is preliminary data.</text>
</comment>
<evidence type="ECO:0000259" key="6">
    <source>
        <dbReference type="Pfam" id="PF08281"/>
    </source>
</evidence>
<keyword evidence="4" id="KW-0804">Transcription</keyword>
<feature type="domain" description="RNA polymerase sigma factor 70 region 4 type 2" evidence="6">
    <location>
        <begin position="115"/>
        <end position="161"/>
    </location>
</feature>
<dbReference type="AlphaFoldDB" id="A0A948X4S3"/>
<sequence>MKDPEEKVNQLVAECYEKYRHPVFLYVYYKTGKKEESEDLTQDAFARLLEYRKMLCEETVKHFLFTIARNLVTDYLRRRYRRQEVAAYLYESGGLCSDETESGIVARDLQKAEYRRVASLPMQRRIVYAMNRFQGKTSDEIALRLNLSKRTVENHLFISRKEVREYIKQCI</sequence>
<dbReference type="GO" id="GO:0006352">
    <property type="term" value="P:DNA-templated transcription initiation"/>
    <property type="evidence" value="ECO:0007669"/>
    <property type="project" value="InterPro"/>
</dbReference>
<evidence type="ECO:0000256" key="3">
    <source>
        <dbReference type="ARBA" id="ARBA00023082"/>
    </source>
</evidence>
<dbReference type="EMBL" id="JAHLFJ010000027">
    <property type="protein sequence ID" value="MBU3855448.1"/>
    <property type="molecule type" value="Genomic_DNA"/>
</dbReference>